<dbReference type="InterPro" id="IPR037769">
    <property type="entry name" value="Abr/Bcr"/>
</dbReference>
<evidence type="ECO:0000259" key="2">
    <source>
        <dbReference type="PROSITE" id="PS50238"/>
    </source>
</evidence>
<keyword evidence="4" id="KW-1185">Reference proteome</keyword>
<gene>
    <name evidence="3" type="ORF">J1605_006997</name>
</gene>
<comment type="caution">
    <text evidence="3">The sequence shown here is derived from an EMBL/GenBank/DDBJ whole genome shotgun (WGS) entry which is preliminary data.</text>
</comment>
<dbReference type="PROSITE" id="PS50238">
    <property type="entry name" value="RHOGAP"/>
    <property type="match status" value="1"/>
</dbReference>
<name>A0AB34H3Z8_ESCRO</name>
<dbReference type="Proteomes" id="UP001159641">
    <property type="component" value="Unassembled WGS sequence"/>
</dbReference>
<sequence>MPVLSLGSDLRSRSLSSQPPPDPAGEQTSLSGWVPYIMSQCMVEIENQGMKEVGIYCMSRVVIHIQALKVSFDGNNKDVSMKMKEKEVNTIPGMLKFYFH</sequence>
<dbReference type="GO" id="GO:0005096">
    <property type="term" value="F:GTPase activator activity"/>
    <property type="evidence" value="ECO:0007669"/>
    <property type="project" value="InterPro"/>
</dbReference>
<proteinExistence type="predicted"/>
<dbReference type="EMBL" id="JAIQCJ010002014">
    <property type="protein sequence ID" value="KAJ8785400.1"/>
    <property type="molecule type" value="Genomic_DNA"/>
</dbReference>
<reference evidence="3 4" key="1">
    <citation type="submission" date="2022-11" db="EMBL/GenBank/DDBJ databases">
        <title>Whole genome sequence of Eschrichtius robustus ER-17-0199.</title>
        <authorList>
            <person name="Bruniche-Olsen A."/>
            <person name="Black A.N."/>
            <person name="Fields C.J."/>
            <person name="Walden K."/>
            <person name="Dewoody J.A."/>
        </authorList>
    </citation>
    <scope>NUCLEOTIDE SEQUENCE [LARGE SCALE GENOMIC DNA]</scope>
    <source>
        <strain evidence="3">ER-17-0199</strain>
        <tissue evidence="3">Blubber</tissue>
    </source>
</reference>
<dbReference type="Pfam" id="PF00620">
    <property type="entry name" value="RhoGAP"/>
    <property type="match status" value="1"/>
</dbReference>
<dbReference type="PANTHER" id="PTHR23182:SF1">
    <property type="entry name" value="RHO GTPASE ACTIVATING PROTEIN AT 1A, ISOFORM E"/>
    <property type="match status" value="1"/>
</dbReference>
<evidence type="ECO:0000256" key="1">
    <source>
        <dbReference type="SAM" id="MobiDB-lite"/>
    </source>
</evidence>
<protein>
    <recommendedName>
        <fullName evidence="2">Rho-GAP domain-containing protein</fullName>
    </recommendedName>
</protein>
<dbReference type="InterPro" id="IPR008936">
    <property type="entry name" value="Rho_GTPase_activation_prot"/>
</dbReference>
<dbReference type="GO" id="GO:0016020">
    <property type="term" value="C:membrane"/>
    <property type="evidence" value="ECO:0007669"/>
    <property type="project" value="TreeGrafter"/>
</dbReference>
<organism evidence="3 4">
    <name type="scientific">Eschrichtius robustus</name>
    <name type="common">California gray whale</name>
    <name type="synonym">Eschrichtius gibbosus</name>
    <dbReference type="NCBI Taxonomy" id="9764"/>
    <lineage>
        <taxon>Eukaryota</taxon>
        <taxon>Metazoa</taxon>
        <taxon>Chordata</taxon>
        <taxon>Craniata</taxon>
        <taxon>Vertebrata</taxon>
        <taxon>Euteleostomi</taxon>
        <taxon>Mammalia</taxon>
        <taxon>Eutheria</taxon>
        <taxon>Laurasiatheria</taxon>
        <taxon>Artiodactyla</taxon>
        <taxon>Whippomorpha</taxon>
        <taxon>Cetacea</taxon>
        <taxon>Mysticeti</taxon>
        <taxon>Eschrichtiidae</taxon>
        <taxon>Eschrichtius</taxon>
    </lineage>
</organism>
<accession>A0AB34H3Z8</accession>
<evidence type="ECO:0000313" key="4">
    <source>
        <dbReference type="Proteomes" id="UP001159641"/>
    </source>
</evidence>
<dbReference type="GO" id="GO:0007165">
    <property type="term" value="P:signal transduction"/>
    <property type="evidence" value="ECO:0007669"/>
    <property type="project" value="InterPro"/>
</dbReference>
<dbReference type="PANTHER" id="PTHR23182">
    <property type="entry name" value="BREAKPOINT CLUSTER REGION PROTEIN BCR"/>
    <property type="match status" value="1"/>
</dbReference>
<dbReference type="SUPFAM" id="SSF48350">
    <property type="entry name" value="GTPase activation domain, GAP"/>
    <property type="match status" value="1"/>
</dbReference>
<dbReference type="AlphaFoldDB" id="A0AB34H3Z8"/>
<dbReference type="InterPro" id="IPR000198">
    <property type="entry name" value="RhoGAP_dom"/>
</dbReference>
<feature type="compositionally biased region" description="Low complexity" evidence="1">
    <location>
        <begin position="1"/>
        <end position="17"/>
    </location>
</feature>
<feature type="domain" description="Rho-GAP" evidence="2">
    <location>
        <begin position="28"/>
        <end position="100"/>
    </location>
</feature>
<evidence type="ECO:0000313" key="3">
    <source>
        <dbReference type="EMBL" id="KAJ8785400.1"/>
    </source>
</evidence>
<feature type="region of interest" description="Disordered" evidence="1">
    <location>
        <begin position="1"/>
        <end position="30"/>
    </location>
</feature>
<dbReference type="Gene3D" id="1.10.555.10">
    <property type="entry name" value="Rho GTPase activation protein"/>
    <property type="match status" value="1"/>
</dbReference>